<feature type="binding site" evidence="6">
    <location>
        <begin position="6"/>
        <end position="11"/>
    </location>
    <ligand>
        <name>NADP(+)</name>
        <dbReference type="ChEBI" id="CHEBI:58349"/>
    </ligand>
</feature>
<evidence type="ECO:0000313" key="10">
    <source>
        <dbReference type="EMBL" id="XBL99858.1"/>
    </source>
</evidence>
<dbReference type="InterPro" id="IPR029036">
    <property type="entry name" value="P5CR_dimer"/>
</dbReference>
<evidence type="ECO:0000259" key="9">
    <source>
        <dbReference type="Pfam" id="PF14748"/>
    </source>
</evidence>
<dbReference type="SUPFAM" id="SSF51735">
    <property type="entry name" value="NAD(P)-binding Rossmann-fold domains"/>
    <property type="match status" value="1"/>
</dbReference>
<dbReference type="Pfam" id="PF14748">
    <property type="entry name" value="P5CR_dimer"/>
    <property type="match status" value="1"/>
</dbReference>
<dbReference type="Gene3D" id="1.10.3730.10">
    <property type="entry name" value="ProC C-terminal domain-like"/>
    <property type="match status" value="1"/>
</dbReference>
<dbReference type="AlphaFoldDB" id="A0AAU7F7N5"/>
<evidence type="ECO:0000256" key="4">
    <source>
        <dbReference type="HAMAP-Rule" id="MF_01925"/>
    </source>
</evidence>
<keyword evidence="3 4" id="KW-0560">Oxidoreductase</keyword>
<evidence type="ECO:0000256" key="5">
    <source>
        <dbReference type="NCBIfam" id="TIGR00112"/>
    </source>
</evidence>
<dbReference type="GO" id="GO:0004735">
    <property type="term" value="F:pyrroline-5-carboxylate reductase activity"/>
    <property type="evidence" value="ECO:0007669"/>
    <property type="project" value="UniProtKB-UniRule"/>
</dbReference>
<evidence type="ECO:0000256" key="1">
    <source>
        <dbReference type="ARBA" id="ARBA00005525"/>
    </source>
</evidence>
<evidence type="ECO:0000256" key="3">
    <source>
        <dbReference type="ARBA" id="ARBA00023002"/>
    </source>
</evidence>
<dbReference type="GO" id="GO:0005737">
    <property type="term" value="C:cytoplasm"/>
    <property type="evidence" value="ECO:0007669"/>
    <property type="project" value="UniProtKB-SubCell"/>
</dbReference>
<keyword evidence="4 7" id="KW-0641">Proline biosynthesis</keyword>
<dbReference type="FunFam" id="1.10.3730.10:FF:000001">
    <property type="entry name" value="Pyrroline-5-carboxylate reductase"/>
    <property type="match status" value="1"/>
</dbReference>
<keyword evidence="4 7" id="KW-0028">Amino-acid biosynthesis</keyword>
<comment type="pathway">
    <text evidence="4 7">Amino-acid biosynthesis; L-proline biosynthesis; L-proline from L-glutamate 5-semialdehyde: step 1/1.</text>
</comment>
<dbReference type="NCBIfam" id="TIGR00112">
    <property type="entry name" value="proC"/>
    <property type="match status" value="1"/>
</dbReference>
<dbReference type="KEGG" id="cmav:ABHF33_12395"/>
<evidence type="ECO:0000256" key="2">
    <source>
        <dbReference type="ARBA" id="ARBA00022857"/>
    </source>
</evidence>
<proteinExistence type="inferred from homology"/>
<dbReference type="InterPro" id="IPR000304">
    <property type="entry name" value="Pyrroline-COOH_reductase"/>
</dbReference>
<sequence length="272" mass="28531">MIITFIGGGNMATAMIGGMLAQGFSGSEIHVVEPNEAKRAELTAQYGISTSAPGEAIPASTAILFAVKPQQFKAVTAEVLPQIGNALVISIAAGIRVDTLSRFLDGHQRIIRVMPNTPALVQAGISGVYASEAVNEADRKLTNRILSSIGEQVWVDDEHQIDGITAISGSGPAYVFYFMEALQAAARAQGFAPDVAHKLAYQTFAGAVKLALSSDDDAGTLQQKVTSKGGTTERAIKALEYSEVRTTIISAAAAAAARSRELGEELGRDIEP</sequence>
<evidence type="ECO:0000256" key="6">
    <source>
        <dbReference type="PIRSR" id="PIRSR000193-1"/>
    </source>
</evidence>
<dbReference type="SUPFAM" id="SSF48179">
    <property type="entry name" value="6-phosphogluconate dehydrogenase C-terminal domain-like"/>
    <property type="match status" value="1"/>
</dbReference>
<dbReference type="InterPro" id="IPR008927">
    <property type="entry name" value="6-PGluconate_DH-like_C_sf"/>
</dbReference>
<dbReference type="HAMAP" id="MF_01925">
    <property type="entry name" value="P5C_reductase"/>
    <property type="match status" value="1"/>
</dbReference>
<feature type="domain" description="Pyrroline-5-carboxylate reductase dimerisation" evidence="9">
    <location>
        <begin position="158"/>
        <end position="262"/>
    </location>
</feature>
<keyword evidence="4" id="KW-0963">Cytoplasm</keyword>
<dbReference type="PIRSF" id="PIRSF000193">
    <property type="entry name" value="Pyrrol-5-carb_rd"/>
    <property type="match status" value="1"/>
</dbReference>
<evidence type="ECO:0000259" key="8">
    <source>
        <dbReference type="Pfam" id="PF03807"/>
    </source>
</evidence>
<name>A0AAU7F7N5_9NEIS</name>
<dbReference type="PANTHER" id="PTHR11645">
    <property type="entry name" value="PYRROLINE-5-CARBOXYLATE REDUCTASE"/>
    <property type="match status" value="1"/>
</dbReference>
<comment type="catalytic activity">
    <reaction evidence="4">
        <text>L-proline + NAD(+) = (S)-1-pyrroline-5-carboxylate + NADH + 2 H(+)</text>
        <dbReference type="Rhea" id="RHEA:14105"/>
        <dbReference type="ChEBI" id="CHEBI:15378"/>
        <dbReference type="ChEBI" id="CHEBI:17388"/>
        <dbReference type="ChEBI" id="CHEBI:57540"/>
        <dbReference type="ChEBI" id="CHEBI:57945"/>
        <dbReference type="ChEBI" id="CHEBI:60039"/>
        <dbReference type="EC" id="1.5.1.2"/>
    </reaction>
</comment>
<dbReference type="PROSITE" id="PS00521">
    <property type="entry name" value="P5CR"/>
    <property type="match status" value="1"/>
</dbReference>
<comment type="subcellular location">
    <subcellularLocation>
        <location evidence="4">Cytoplasm</location>
    </subcellularLocation>
</comment>
<gene>
    <name evidence="4 10" type="primary">proC</name>
    <name evidence="10" type="ORF">ABHF33_12395</name>
</gene>
<comment type="function">
    <text evidence="4">Catalyzes the reduction of 1-pyrroline-5-carboxylate (PCA) to L-proline.</text>
</comment>
<dbReference type="InterPro" id="IPR028939">
    <property type="entry name" value="P5C_Rdtase_cat_N"/>
</dbReference>
<keyword evidence="2 4" id="KW-0521">NADP</keyword>
<dbReference type="EC" id="1.5.1.2" evidence="4 5"/>
<organism evidence="10">
    <name type="scientific">Chitinibacter mangrovi</name>
    <dbReference type="NCBI Taxonomy" id="3153927"/>
    <lineage>
        <taxon>Bacteria</taxon>
        <taxon>Pseudomonadati</taxon>
        <taxon>Pseudomonadota</taxon>
        <taxon>Betaproteobacteria</taxon>
        <taxon>Neisseriales</taxon>
        <taxon>Chitinibacteraceae</taxon>
        <taxon>Chitinibacter</taxon>
    </lineage>
</organism>
<dbReference type="PANTHER" id="PTHR11645:SF0">
    <property type="entry name" value="PYRROLINE-5-CARBOXYLATE REDUCTASE 3"/>
    <property type="match status" value="1"/>
</dbReference>
<dbReference type="InterPro" id="IPR036291">
    <property type="entry name" value="NAD(P)-bd_dom_sf"/>
</dbReference>
<feature type="domain" description="Pyrroline-5-carboxylate reductase catalytic N-terminal" evidence="8">
    <location>
        <begin position="3"/>
        <end position="94"/>
    </location>
</feature>
<dbReference type="Gene3D" id="3.40.50.720">
    <property type="entry name" value="NAD(P)-binding Rossmann-like Domain"/>
    <property type="match status" value="1"/>
</dbReference>
<feature type="binding site" evidence="6">
    <location>
        <begin position="66"/>
        <end position="69"/>
    </location>
    <ligand>
        <name>NADP(+)</name>
        <dbReference type="ChEBI" id="CHEBI:58349"/>
    </ligand>
</feature>
<dbReference type="InterPro" id="IPR053790">
    <property type="entry name" value="P5CR-like_CS"/>
</dbReference>
<reference evidence="10" key="1">
    <citation type="submission" date="2024-05" db="EMBL/GenBank/DDBJ databases">
        <authorList>
            <person name="Yang L."/>
            <person name="Pan L."/>
        </authorList>
    </citation>
    <scope>NUCLEOTIDE SEQUENCE</scope>
    <source>
        <strain evidence="10">FCG-7</strain>
    </source>
</reference>
<accession>A0AAU7F7N5</accession>
<dbReference type="EMBL" id="CP157355">
    <property type="protein sequence ID" value="XBL99858.1"/>
    <property type="molecule type" value="Genomic_DNA"/>
</dbReference>
<dbReference type="Pfam" id="PF03807">
    <property type="entry name" value="F420_oxidored"/>
    <property type="match status" value="1"/>
</dbReference>
<dbReference type="RefSeq" id="WP_348944243.1">
    <property type="nucleotide sequence ID" value="NZ_CP157355.1"/>
</dbReference>
<evidence type="ECO:0000256" key="7">
    <source>
        <dbReference type="RuleBase" id="RU003903"/>
    </source>
</evidence>
<dbReference type="GO" id="GO:0055129">
    <property type="term" value="P:L-proline biosynthetic process"/>
    <property type="evidence" value="ECO:0007669"/>
    <property type="project" value="UniProtKB-UniRule"/>
</dbReference>
<comment type="catalytic activity">
    <reaction evidence="4 7">
        <text>L-proline + NADP(+) = (S)-1-pyrroline-5-carboxylate + NADPH + 2 H(+)</text>
        <dbReference type="Rhea" id="RHEA:14109"/>
        <dbReference type="ChEBI" id="CHEBI:15378"/>
        <dbReference type="ChEBI" id="CHEBI:17388"/>
        <dbReference type="ChEBI" id="CHEBI:57783"/>
        <dbReference type="ChEBI" id="CHEBI:58349"/>
        <dbReference type="ChEBI" id="CHEBI:60039"/>
        <dbReference type="EC" id="1.5.1.2"/>
    </reaction>
</comment>
<protein>
    <recommendedName>
        <fullName evidence="4 5">Pyrroline-5-carboxylate reductase</fullName>
        <shortName evidence="4">P5C reductase</shortName>
        <shortName evidence="4">P5CR</shortName>
        <ecNumber evidence="4 5">1.5.1.2</ecNumber>
    </recommendedName>
    <alternativeName>
        <fullName evidence="4">PCA reductase</fullName>
    </alternativeName>
</protein>
<comment type="similarity">
    <text evidence="1 4 7">Belongs to the pyrroline-5-carboxylate reductase family.</text>
</comment>